<dbReference type="EMBL" id="LR743588">
    <property type="protein sequence ID" value="CAA2615377.1"/>
    <property type="molecule type" value="Genomic_DNA"/>
</dbReference>
<dbReference type="SMART" id="SM00233">
    <property type="entry name" value="PH"/>
    <property type="match status" value="1"/>
</dbReference>
<dbReference type="Gene3D" id="2.30.29.30">
    <property type="entry name" value="Pleckstrin-homology domain (PH domain)/Phosphotyrosine-binding domain (PTB)"/>
    <property type="match status" value="1"/>
</dbReference>
<dbReference type="SUPFAM" id="SSF50729">
    <property type="entry name" value="PH domain-like"/>
    <property type="match status" value="1"/>
</dbReference>
<accession>A0A7I8IBL4</accession>
<dbReference type="PANTHER" id="PTHR14336">
    <property type="entry name" value="TANDEM PH DOMAIN CONTAINING PROTEIN"/>
    <property type="match status" value="1"/>
</dbReference>
<evidence type="ECO:0000259" key="1">
    <source>
        <dbReference type="PROSITE" id="PS50003"/>
    </source>
</evidence>
<dbReference type="InterPro" id="IPR051707">
    <property type="entry name" value="PI-Interact_SigTrans_Reg"/>
</dbReference>
<keyword evidence="3" id="KW-1185">Reference proteome</keyword>
<protein>
    <recommendedName>
        <fullName evidence="1">PH domain-containing protein</fullName>
    </recommendedName>
</protein>
<sequence>MAMASLWRGLTSAASSSSTEDTGGVEFWHGPERVGWLNKQGEYIKTWRRRWFVLKQGKLFWFKESVVTRASCPRGIIPVGSCLTVKGAEDVLGRDFAFELSTSNETMYFIADSEKEKEEWINSIGRSIVQQSRSVVSQDAKLSIMTTKPAVAPMPTRTEKYPQPDQIDLRRWISMQMRCVALHFSLLISSDPSPCRLSGVYFVSRMRFFCTVPDVC</sequence>
<feature type="domain" description="PH" evidence="1">
    <location>
        <begin position="30"/>
        <end position="129"/>
    </location>
</feature>
<reference evidence="2 3" key="1">
    <citation type="submission" date="2019-12" db="EMBL/GenBank/DDBJ databases">
        <authorList>
            <person name="Scholz U."/>
            <person name="Mascher M."/>
            <person name="Fiebig A."/>
        </authorList>
    </citation>
    <scope>NUCLEOTIDE SEQUENCE</scope>
</reference>
<organism evidence="2">
    <name type="scientific">Spirodela intermedia</name>
    <name type="common">Intermediate duckweed</name>
    <dbReference type="NCBI Taxonomy" id="51605"/>
    <lineage>
        <taxon>Eukaryota</taxon>
        <taxon>Viridiplantae</taxon>
        <taxon>Streptophyta</taxon>
        <taxon>Embryophyta</taxon>
        <taxon>Tracheophyta</taxon>
        <taxon>Spermatophyta</taxon>
        <taxon>Magnoliopsida</taxon>
        <taxon>Liliopsida</taxon>
        <taxon>Araceae</taxon>
        <taxon>Lemnoideae</taxon>
        <taxon>Spirodela</taxon>
    </lineage>
</organism>
<name>A0A7I8IBL4_SPIIN</name>
<proteinExistence type="predicted"/>
<dbReference type="FunFam" id="2.30.29.30:FF:000286">
    <property type="entry name" value="PH-protein kinase domain containing protein"/>
    <property type="match status" value="1"/>
</dbReference>
<dbReference type="PROSITE" id="PS50003">
    <property type="entry name" value="PH_DOMAIN"/>
    <property type="match status" value="1"/>
</dbReference>
<evidence type="ECO:0000313" key="3">
    <source>
        <dbReference type="Proteomes" id="UP001189122"/>
    </source>
</evidence>
<dbReference type="PANTHER" id="PTHR14336:SF8">
    <property type="entry name" value="PROTEIN OPY1"/>
    <property type="match status" value="1"/>
</dbReference>
<dbReference type="AlphaFoldDB" id="A0A7I8IBL4"/>
<evidence type="ECO:0000313" key="2">
    <source>
        <dbReference type="EMBL" id="CAA2615377.1"/>
    </source>
</evidence>
<dbReference type="EMBL" id="CACRZD030000001">
    <property type="protein sequence ID" value="CAA6655136.1"/>
    <property type="molecule type" value="Genomic_DNA"/>
</dbReference>
<dbReference type="CDD" id="cd13276">
    <property type="entry name" value="PH_AtPH1"/>
    <property type="match status" value="1"/>
</dbReference>
<dbReference type="InterPro" id="IPR011993">
    <property type="entry name" value="PH-like_dom_sf"/>
</dbReference>
<dbReference type="Proteomes" id="UP001189122">
    <property type="component" value="Unassembled WGS sequence"/>
</dbReference>
<dbReference type="InterPro" id="IPR001849">
    <property type="entry name" value="PH_domain"/>
</dbReference>
<gene>
    <name evidence="2" type="ORF">SI7747_01001726</name>
</gene>
<dbReference type="Pfam" id="PF00169">
    <property type="entry name" value="PH"/>
    <property type="match status" value="1"/>
</dbReference>